<name>A0AA42J183_9FIRM</name>
<gene>
    <name evidence="2" type="ORF">PBV87_11435</name>
</gene>
<accession>A0AA42J183</accession>
<proteinExistence type="predicted"/>
<protein>
    <submittedName>
        <fullName evidence="2">Uncharacterized protein</fullName>
    </submittedName>
</protein>
<reference evidence="2" key="1">
    <citation type="journal article" date="2023" name="Int. J. Syst. Evol. Microbiol.">
        <title>&lt;i&gt;Holtiella tumoricola&lt;/i&gt; gen. nov. sp. nov., isolated from a human clinical sample.</title>
        <authorList>
            <person name="Allen-Vercoe E."/>
            <person name="Daigneault M.C."/>
            <person name="Vancuren S.J."/>
            <person name="Cochrane K."/>
            <person name="O'Neal L.L."/>
            <person name="Sankaranarayanan K."/>
            <person name="Lawson P.A."/>
        </authorList>
    </citation>
    <scope>NUCLEOTIDE SEQUENCE</scope>
    <source>
        <strain evidence="2">CC70A</strain>
    </source>
</reference>
<evidence type="ECO:0000313" key="2">
    <source>
        <dbReference type="EMBL" id="MDA3732095.1"/>
    </source>
</evidence>
<dbReference type="AlphaFoldDB" id="A0AA42J183"/>
<keyword evidence="1" id="KW-0472">Membrane</keyword>
<dbReference type="EMBL" id="JAQIFT010000045">
    <property type="protein sequence ID" value="MDA3732095.1"/>
    <property type="molecule type" value="Genomic_DNA"/>
</dbReference>
<sequence>MKIYYIRPKTTKRKSIKLYSLGSLLSFISCLRDKEVAIILIFVLLLAIVAAIQNVLMADNKSGDEWDRKLKAYEKHKKIERMLEDTKDKHCKNINPKNLI</sequence>
<evidence type="ECO:0000313" key="3">
    <source>
        <dbReference type="Proteomes" id="UP001169242"/>
    </source>
</evidence>
<dbReference type="Proteomes" id="UP001169242">
    <property type="component" value="Unassembled WGS sequence"/>
</dbReference>
<evidence type="ECO:0000256" key="1">
    <source>
        <dbReference type="SAM" id="Phobius"/>
    </source>
</evidence>
<keyword evidence="1" id="KW-0812">Transmembrane</keyword>
<feature type="transmembrane region" description="Helical" evidence="1">
    <location>
        <begin position="36"/>
        <end position="56"/>
    </location>
</feature>
<keyword evidence="3" id="KW-1185">Reference proteome</keyword>
<dbReference type="RefSeq" id="WP_271012371.1">
    <property type="nucleotide sequence ID" value="NZ_JAQIFT010000045.1"/>
</dbReference>
<organism evidence="2 3">
    <name type="scientific">Holtiella tumoricola</name>
    <dbReference type="NCBI Taxonomy" id="3018743"/>
    <lineage>
        <taxon>Bacteria</taxon>
        <taxon>Bacillati</taxon>
        <taxon>Bacillota</taxon>
        <taxon>Clostridia</taxon>
        <taxon>Lachnospirales</taxon>
        <taxon>Cellulosilyticaceae</taxon>
        <taxon>Holtiella</taxon>
    </lineage>
</organism>
<keyword evidence="1" id="KW-1133">Transmembrane helix</keyword>
<comment type="caution">
    <text evidence="2">The sequence shown here is derived from an EMBL/GenBank/DDBJ whole genome shotgun (WGS) entry which is preliminary data.</text>
</comment>
<dbReference type="PROSITE" id="PS51257">
    <property type="entry name" value="PROKAR_LIPOPROTEIN"/>
    <property type="match status" value="1"/>
</dbReference>